<evidence type="ECO:0000259" key="3">
    <source>
        <dbReference type="Pfam" id="PF01466"/>
    </source>
</evidence>
<feature type="domain" description="SKP1 component dimerisation" evidence="3">
    <location>
        <begin position="86"/>
        <end position="133"/>
    </location>
</feature>
<dbReference type="InterPro" id="IPR036296">
    <property type="entry name" value="SKP1-like_dim_sf"/>
</dbReference>
<dbReference type="AlphaFoldDB" id="A0AA39VVH8"/>
<dbReference type="EMBL" id="JAUESC010000380">
    <property type="protein sequence ID" value="KAK0592513.1"/>
    <property type="molecule type" value="Genomic_DNA"/>
</dbReference>
<dbReference type="InterPro" id="IPR016072">
    <property type="entry name" value="Skp1_comp_dimer"/>
</dbReference>
<evidence type="ECO:0000313" key="4">
    <source>
        <dbReference type="EMBL" id="KAK0592513.1"/>
    </source>
</evidence>
<reference evidence="4" key="2">
    <citation type="submission" date="2023-06" db="EMBL/GenBank/DDBJ databases">
        <authorList>
            <person name="Swenson N.G."/>
            <person name="Wegrzyn J.L."/>
            <person name="Mcevoy S.L."/>
        </authorList>
    </citation>
    <scope>NUCLEOTIDE SEQUENCE</scope>
    <source>
        <strain evidence="4">NS2018</strain>
        <tissue evidence="4">Leaf</tissue>
    </source>
</reference>
<comment type="caution">
    <text evidence="4">The sequence shown here is derived from an EMBL/GenBank/DDBJ whole genome shotgun (WGS) entry which is preliminary data.</text>
</comment>
<dbReference type="InterPro" id="IPR011333">
    <property type="entry name" value="SKP1/BTB/POZ_sf"/>
</dbReference>
<accession>A0AA39VVH8</accession>
<dbReference type="SUPFAM" id="SSF81382">
    <property type="entry name" value="Skp1 dimerisation domain-like"/>
    <property type="match status" value="1"/>
</dbReference>
<dbReference type="PIRSF" id="PIRSF028729">
    <property type="entry name" value="E3_ubiquit_lig_SCF_Skp"/>
    <property type="match status" value="1"/>
</dbReference>
<name>A0AA39VVH8_ACESA</name>
<organism evidence="4 5">
    <name type="scientific">Acer saccharum</name>
    <name type="common">Sugar maple</name>
    <dbReference type="NCBI Taxonomy" id="4024"/>
    <lineage>
        <taxon>Eukaryota</taxon>
        <taxon>Viridiplantae</taxon>
        <taxon>Streptophyta</taxon>
        <taxon>Embryophyta</taxon>
        <taxon>Tracheophyta</taxon>
        <taxon>Spermatophyta</taxon>
        <taxon>Magnoliopsida</taxon>
        <taxon>eudicotyledons</taxon>
        <taxon>Gunneridae</taxon>
        <taxon>Pentapetalae</taxon>
        <taxon>rosids</taxon>
        <taxon>malvids</taxon>
        <taxon>Sapindales</taxon>
        <taxon>Sapindaceae</taxon>
        <taxon>Hippocastanoideae</taxon>
        <taxon>Acereae</taxon>
        <taxon>Acer</taxon>
    </lineage>
</organism>
<evidence type="ECO:0000256" key="2">
    <source>
        <dbReference type="PIRNR" id="PIRNR028729"/>
    </source>
</evidence>
<comment type="similarity">
    <text evidence="2">Belongs to the SKP1 family.</text>
</comment>
<reference evidence="4" key="1">
    <citation type="journal article" date="2022" name="Plant J.">
        <title>Strategies of tolerance reflected in two North American maple genomes.</title>
        <authorList>
            <person name="McEvoy S.L."/>
            <person name="Sezen U.U."/>
            <person name="Trouern-Trend A."/>
            <person name="McMahon S.M."/>
            <person name="Schaberg P.G."/>
            <person name="Yang J."/>
            <person name="Wegrzyn J.L."/>
            <person name="Swenson N.G."/>
        </authorList>
    </citation>
    <scope>NUCLEOTIDE SEQUENCE</scope>
    <source>
        <strain evidence="4">NS2018</strain>
    </source>
</reference>
<gene>
    <name evidence="4" type="ORF">LWI29_020518</name>
</gene>
<dbReference type="Pfam" id="PF01466">
    <property type="entry name" value="Skp1"/>
    <property type="match status" value="1"/>
</dbReference>
<evidence type="ECO:0000256" key="1">
    <source>
        <dbReference type="ARBA" id="ARBA00004906"/>
    </source>
</evidence>
<dbReference type="Proteomes" id="UP001168877">
    <property type="component" value="Unassembled WGS sequence"/>
</dbReference>
<comment type="subunit">
    <text evidence="2">Part of a SCF (SKP1-cullin-F-box) protein ligase complex.</text>
</comment>
<evidence type="ECO:0000313" key="5">
    <source>
        <dbReference type="Proteomes" id="UP001168877"/>
    </source>
</evidence>
<dbReference type="GO" id="GO:0016567">
    <property type="term" value="P:protein ubiquitination"/>
    <property type="evidence" value="ECO:0007669"/>
    <property type="project" value="UniProtKB-UniRule"/>
</dbReference>
<comment type="pathway">
    <text evidence="1 2">Protein modification; protein ubiquitination.</text>
</comment>
<dbReference type="Gene3D" id="3.30.710.10">
    <property type="entry name" value="Potassium Channel Kv1.1, Chain A"/>
    <property type="match status" value="1"/>
</dbReference>
<sequence length="137" mass="15988">MEMETVKSFFIGNDDATNDIVVPLQNVSAKHMSAIIGFYRTHLEFRRRTLLPSTEEVKAFDTAFLKNKSNNQLKELIIAANFLNTKELLDFLIETSANRIKDKSVEYVREIFGIKNDYSPEEKARIRTEYKWAFDED</sequence>
<proteinExistence type="inferred from homology"/>
<dbReference type="InterPro" id="IPR016897">
    <property type="entry name" value="SKP1"/>
</dbReference>
<dbReference type="PANTHER" id="PTHR11165">
    <property type="entry name" value="SKP1"/>
    <property type="match status" value="1"/>
</dbReference>
<protein>
    <recommendedName>
        <fullName evidence="2">SKP1-like protein</fullName>
    </recommendedName>
</protein>
<dbReference type="GO" id="GO:0006511">
    <property type="term" value="P:ubiquitin-dependent protein catabolic process"/>
    <property type="evidence" value="ECO:0007669"/>
    <property type="project" value="InterPro"/>
</dbReference>
<keyword evidence="2" id="KW-0833">Ubl conjugation pathway</keyword>
<comment type="function">
    <text evidence="2">Involved in ubiquitination and subsequent proteasomal degradation of target proteins. Together with CUL1, RBX1 and a F-box protein, it forms a SCF E3 ubiquitin ligase complex. The functional specificity of this complex depends on the type of F-box protein. In the SCF complex, it serves as an adapter that links the F-box protein to CUL1.</text>
</comment>
<keyword evidence="5" id="KW-1185">Reference proteome</keyword>